<feature type="transmembrane region" description="Helical" evidence="8">
    <location>
        <begin position="384"/>
        <end position="404"/>
    </location>
</feature>
<reference evidence="11" key="1">
    <citation type="submission" date="2020-08" db="EMBL/GenBank/DDBJ databases">
        <title>Genomic Encyclopedia of Type Strains, Phase IV (KMG-IV): sequencing the most valuable type-strain genomes for metagenomic binning, comparative biology and taxonomic classification.</title>
        <authorList>
            <person name="Goeker M."/>
        </authorList>
    </citation>
    <scope>NUCLEOTIDE SEQUENCE [LARGE SCALE GENOMIC DNA]</scope>
    <source>
        <strain evidence="11">DSM 105720</strain>
    </source>
</reference>
<evidence type="ECO:0000256" key="7">
    <source>
        <dbReference type="ARBA" id="ARBA00023177"/>
    </source>
</evidence>
<comment type="similarity">
    <text evidence="2 8">Belongs to the ammonia transporter channel (TC 1.A.11.2) family.</text>
</comment>
<keyword evidence="6 8" id="KW-0472">Membrane</keyword>
<keyword evidence="3 8" id="KW-0813">Transport</keyword>
<feature type="transmembrane region" description="Helical" evidence="8">
    <location>
        <begin position="230"/>
        <end position="251"/>
    </location>
</feature>
<feature type="transmembrane region" description="Helical" evidence="8">
    <location>
        <begin position="71"/>
        <end position="92"/>
    </location>
</feature>
<feature type="transmembrane region" description="Helical" evidence="8">
    <location>
        <begin position="329"/>
        <end position="346"/>
    </location>
</feature>
<feature type="transmembrane region" description="Helical" evidence="8">
    <location>
        <begin position="296"/>
        <end position="317"/>
    </location>
</feature>
<dbReference type="Proteomes" id="UP000560658">
    <property type="component" value="Unassembled WGS sequence"/>
</dbReference>
<dbReference type="GO" id="GO:0008519">
    <property type="term" value="F:ammonium channel activity"/>
    <property type="evidence" value="ECO:0007669"/>
    <property type="project" value="InterPro"/>
</dbReference>
<keyword evidence="12" id="KW-1185">Reference proteome</keyword>
<feature type="transmembrane region" description="Helical" evidence="8">
    <location>
        <begin position="104"/>
        <end position="127"/>
    </location>
</feature>
<evidence type="ECO:0000256" key="2">
    <source>
        <dbReference type="ARBA" id="ARBA00005887"/>
    </source>
</evidence>
<evidence type="ECO:0000313" key="11">
    <source>
        <dbReference type="EMBL" id="MBB4045493.1"/>
    </source>
</evidence>
<evidence type="ECO:0000256" key="8">
    <source>
        <dbReference type="RuleBase" id="RU362002"/>
    </source>
</evidence>
<feature type="transmembrane region" description="Helical" evidence="8">
    <location>
        <begin position="196"/>
        <end position="218"/>
    </location>
</feature>
<evidence type="ECO:0000256" key="6">
    <source>
        <dbReference type="ARBA" id="ARBA00023136"/>
    </source>
</evidence>
<dbReference type="InterPro" id="IPR029020">
    <property type="entry name" value="Ammonium/urea_transptr"/>
</dbReference>
<evidence type="ECO:0000256" key="9">
    <source>
        <dbReference type="SAM" id="SignalP"/>
    </source>
</evidence>
<evidence type="ECO:0000256" key="1">
    <source>
        <dbReference type="ARBA" id="ARBA00004141"/>
    </source>
</evidence>
<evidence type="ECO:0000259" key="10">
    <source>
        <dbReference type="Pfam" id="PF00909"/>
    </source>
</evidence>
<dbReference type="GO" id="GO:0005886">
    <property type="term" value="C:plasma membrane"/>
    <property type="evidence" value="ECO:0007669"/>
    <property type="project" value="UniProtKB-SubCell"/>
</dbReference>
<keyword evidence="5 8" id="KW-1133">Transmembrane helix</keyword>
<keyword evidence="4 8" id="KW-0812">Transmembrane</keyword>
<keyword evidence="9" id="KW-0732">Signal</keyword>
<name>A0A840DA92_9BACE</name>
<dbReference type="InterPro" id="IPR018047">
    <property type="entry name" value="Ammonium_transpt_CS"/>
</dbReference>
<feature type="transmembrane region" description="Helical" evidence="8">
    <location>
        <begin position="352"/>
        <end position="372"/>
    </location>
</feature>
<evidence type="ECO:0000256" key="4">
    <source>
        <dbReference type="ARBA" id="ARBA00022692"/>
    </source>
</evidence>
<keyword evidence="7 8" id="KW-0924">Ammonia transport</keyword>
<dbReference type="InterPro" id="IPR024041">
    <property type="entry name" value="NH4_transpt_AmtB-like_dom"/>
</dbReference>
<feature type="transmembrane region" description="Helical" evidence="8">
    <location>
        <begin position="167"/>
        <end position="189"/>
    </location>
</feature>
<evidence type="ECO:0000256" key="5">
    <source>
        <dbReference type="ARBA" id="ARBA00022989"/>
    </source>
</evidence>
<evidence type="ECO:0000313" key="12">
    <source>
        <dbReference type="Proteomes" id="UP000560658"/>
    </source>
</evidence>
<accession>A0A840DA92</accession>
<dbReference type="AlphaFoldDB" id="A0A840DA92"/>
<dbReference type="Pfam" id="PF00909">
    <property type="entry name" value="Ammonium_transp"/>
    <property type="match status" value="1"/>
</dbReference>
<feature type="transmembrane region" description="Helical" evidence="8">
    <location>
        <begin position="424"/>
        <end position="446"/>
    </location>
</feature>
<dbReference type="PANTHER" id="PTHR43029">
    <property type="entry name" value="AMMONIUM TRANSPORTER MEP2"/>
    <property type="match status" value="1"/>
</dbReference>
<feature type="transmembrane region" description="Helical" evidence="8">
    <location>
        <begin position="263"/>
        <end position="284"/>
    </location>
</feature>
<dbReference type="SUPFAM" id="SSF111352">
    <property type="entry name" value="Ammonium transporter"/>
    <property type="match status" value="1"/>
</dbReference>
<dbReference type="NCBIfam" id="TIGR00836">
    <property type="entry name" value="amt"/>
    <property type="match status" value="1"/>
</dbReference>
<dbReference type="PANTHER" id="PTHR43029:SF10">
    <property type="entry name" value="AMMONIUM TRANSPORTER MEP2"/>
    <property type="match status" value="1"/>
</dbReference>
<comment type="subcellular location">
    <subcellularLocation>
        <location evidence="8">Cell membrane</location>
        <topology evidence="8">Multi-pass membrane protein</topology>
    </subcellularLocation>
    <subcellularLocation>
        <location evidence="1">Membrane</location>
        <topology evidence="1">Multi-pass membrane protein</topology>
    </subcellularLocation>
</comment>
<dbReference type="InterPro" id="IPR001905">
    <property type="entry name" value="Ammonium_transpt"/>
</dbReference>
<protein>
    <recommendedName>
        <fullName evidence="8">Ammonium transporter</fullName>
    </recommendedName>
</protein>
<dbReference type="EMBL" id="JACIER010000015">
    <property type="protein sequence ID" value="MBB4045493.1"/>
    <property type="molecule type" value="Genomic_DNA"/>
</dbReference>
<organism evidence="11 12">
    <name type="scientific">Bacteroides reticulotermitis</name>
    <dbReference type="NCBI Taxonomy" id="1133319"/>
    <lineage>
        <taxon>Bacteria</taxon>
        <taxon>Pseudomonadati</taxon>
        <taxon>Bacteroidota</taxon>
        <taxon>Bacteroidia</taxon>
        <taxon>Bacteroidales</taxon>
        <taxon>Bacteroidaceae</taxon>
        <taxon>Bacteroides</taxon>
    </lineage>
</organism>
<evidence type="ECO:0000256" key="3">
    <source>
        <dbReference type="ARBA" id="ARBA00022448"/>
    </source>
</evidence>
<sequence>MDKTYKGHSTKTLWIASAILLFTMLGSAKTFAQDSVAAIDTIVASTTVAAVEAAPEAAEVAAPTLDSGNTAWIIVATILVLLMTIPGLALFYGGLVRQKNVLSIIMQCLLLVGVISILWIGFGYSFVFGTSFMESGSVWGCIIGGFDKVMLHGITTTTLTAGNIPELVFVLFQCMFAIITPALIIGAFAERIKFSGFLLFSVLWAILVYNPMAHWVWGGGWLQNLGAIDFAGGTVVHINAGISALVMAIMLGRRKDYSTSRPITPHNITFVFMGTAFLWLGWFGFNAGSGLAADGIAGNAFLVTHLATCVAAMTWMVIDWLHNKKPTTVGVCTGAVAGLVAITPAAGTVDVLGAFFIGLVSSLVCFYMVAVIKPKYKYDDALDAFGVHGIGGIVGSILTGVFATQYISGEGGVQGALYGDWNQLWIQIIATVVSIVFSAVMTFILFKVVDKLVGIRVDARVEEEGLDVYEHGESAYN</sequence>
<feature type="signal peptide" evidence="9">
    <location>
        <begin position="1"/>
        <end position="32"/>
    </location>
</feature>
<dbReference type="PROSITE" id="PS01219">
    <property type="entry name" value="AMMONIUM_TRANSP"/>
    <property type="match status" value="1"/>
</dbReference>
<feature type="domain" description="Ammonium transporter AmtB-like" evidence="10">
    <location>
        <begin position="71"/>
        <end position="476"/>
    </location>
</feature>
<proteinExistence type="inferred from homology"/>
<comment type="caution">
    <text evidence="11">The sequence shown here is derived from an EMBL/GenBank/DDBJ whole genome shotgun (WGS) entry which is preliminary data.</text>
</comment>
<gene>
    <name evidence="11" type="ORF">GGR06_003307</name>
</gene>
<dbReference type="Gene3D" id="1.10.3430.10">
    <property type="entry name" value="Ammonium transporter AmtB like domains"/>
    <property type="match status" value="1"/>
</dbReference>
<feature type="chain" id="PRO_5032925427" description="Ammonium transporter" evidence="9">
    <location>
        <begin position="33"/>
        <end position="477"/>
    </location>
</feature>